<evidence type="ECO:0000256" key="5">
    <source>
        <dbReference type="ARBA" id="ARBA00022692"/>
    </source>
</evidence>
<keyword evidence="3" id="KW-0813">Transport</keyword>
<evidence type="ECO:0000256" key="8">
    <source>
        <dbReference type="ARBA" id="ARBA00023136"/>
    </source>
</evidence>
<keyword evidence="6" id="KW-0653">Protein transport</keyword>
<evidence type="ECO:0000259" key="10">
    <source>
        <dbReference type="Pfam" id="PF01618"/>
    </source>
</evidence>
<evidence type="ECO:0000256" key="3">
    <source>
        <dbReference type="ARBA" id="ARBA00022448"/>
    </source>
</evidence>
<dbReference type="PANTHER" id="PTHR30625">
    <property type="entry name" value="PROTEIN TOLQ"/>
    <property type="match status" value="1"/>
</dbReference>
<proteinExistence type="inferred from homology"/>
<dbReference type="GO" id="GO:0005886">
    <property type="term" value="C:plasma membrane"/>
    <property type="evidence" value="ECO:0007669"/>
    <property type="project" value="UniProtKB-SubCell"/>
</dbReference>
<gene>
    <name evidence="11" type="ORF">MNBD_UNCLBAC01-855</name>
</gene>
<keyword evidence="5 9" id="KW-0812">Transmembrane</keyword>
<keyword evidence="8 9" id="KW-0472">Membrane</keyword>
<dbReference type="InterPro" id="IPR002898">
    <property type="entry name" value="MotA_ExbB_proton_chnl"/>
</dbReference>
<feature type="transmembrane region" description="Helical" evidence="9">
    <location>
        <begin position="207"/>
        <end position="227"/>
    </location>
</feature>
<evidence type="ECO:0000256" key="7">
    <source>
        <dbReference type="ARBA" id="ARBA00022989"/>
    </source>
</evidence>
<comment type="subcellular location">
    <subcellularLocation>
        <location evidence="1">Cell membrane</location>
        <topology evidence="1">Multi-pass membrane protein</topology>
    </subcellularLocation>
</comment>
<protein>
    <recommendedName>
        <fullName evidence="10">MotA/TolQ/ExbB proton channel domain-containing protein</fullName>
    </recommendedName>
</protein>
<dbReference type="InterPro" id="IPR050790">
    <property type="entry name" value="ExbB/TolQ_transport"/>
</dbReference>
<dbReference type="EMBL" id="UOGJ01000143">
    <property type="protein sequence ID" value="VAX37904.1"/>
    <property type="molecule type" value="Genomic_DNA"/>
</dbReference>
<dbReference type="Pfam" id="PF01618">
    <property type="entry name" value="MotA_ExbB"/>
    <property type="match status" value="1"/>
</dbReference>
<feature type="transmembrane region" description="Helical" evidence="9">
    <location>
        <begin position="56"/>
        <end position="78"/>
    </location>
</feature>
<evidence type="ECO:0000256" key="9">
    <source>
        <dbReference type="SAM" id="Phobius"/>
    </source>
</evidence>
<dbReference type="GO" id="GO:0017038">
    <property type="term" value="P:protein import"/>
    <property type="evidence" value="ECO:0007669"/>
    <property type="project" value="TreeGrafter"/>
</dbReference>
<name>A0A3B1DP63_9ZZZZ</name>
<dbReference type="AlphaFoldDB" id="A0A3B1DP63"/>
<organism evidence="11">
    <name type="scientific">hydrothermal vent metagenome</name>
    <dbReference type="NCBI Taxonomy" id="652676"/>
    <lineage>
        <taxon>unclassified sequences</taxon>
        <taxon>metagenomes</taxon>
        <taxon>ecological metagenomes</taxon>
    </lineage>
</organism>
<keyword evidence="4" id="KW-1003">Cell membrane</keyword>
<evidence type="ECO:0000256" key="4">
    <source>
        <dbReference type="ARBA" id="ARBA00022475"/>
    </source>
</evidence>
<evidence type="ECO:0000256" key="6">
    <source>
        <dbReference type="ARBA" id="ARBA00022927"/>
    </source>
</evidence>
<keyword evidence="7 9" id="KW-1133">Transmembrane helix</keyword>
<accession>A0A3B1DP63</accession>
<evidence type="ECO:0000313" key="11">
    <source>
        <dbReference type="EMBL" id="VAX37904.1"/>
    </source>
</evidence>
<comment type="similarity">
    <text evidence="2">Belongs to the ExbB/TolQ family.</text>
</comment>
<dbReference type="PANTHER" id="PTHR30625:SF15">
    <property type="entry name" value="BIOPOLYMER TRANSPORT PROTEIN EXBB"/>
    <property type="match status" value="1"/>
</dbReference>
<reference evidence="11" key="1">
    <citation type="submission" date="2018-06" db="EMBL/GenBank/DDBJ databases">
        <authorList>
            <person name="Zhirakovskaya E."/>
        </authorList>
    </citation>
    <scope>NUCLEOTIDE SEQUENCE</scope>
</reference>
<evidence type="ECO:0000256" key="2">
    <source>
        <dbReference type="ARBA" id="ARBA00010442"/>
    </source>
</evidence>
<sequence length="252" mass="27311">MYRVLRKNISVFLFVILSVGILNLSSITPAFADGQLETYVDSLQQAKEGVTLWQTIRMGGVIMIVLAGMSIAATAIIIHNFMTLKIEKLTPVVFSENIVKQLGTGKIEAVKSLCQRKSNIISSIVLAGIKKKPHGPMLVREAMENCARKEVNHLWQKISYLADIASVAPLVGLLGTVLGMIQAFNVIAFQSAVVKPMLLAGGISKAMITTAGGLIVAIPAMLLHAYFKGKILEISNAVETYSTDLIKLMEKN</sequence>
<evidence type="ECO:0000256" key="1">
    <source>
        <dbReference type="ARBA" id="ARBA00004651"/>
    </source>
</evidence>
<feature type="transmembrane region" description="Helical" evidence="9">
    <location>
        <begin position="158"/>
        <end position="187"/>
    </location>
</feature>
<feature type="domain" description="MotA/TolQ/ExbB proton channel" evidence="10">
    <location>
        <begin position="118"/>
        <end position="239"/>
    </location>
</feature>